<dbReference type="Pfam" id="PF13977">
    <property type="entry name" value="TetR_C_6"/>
    <property type="match status" value="1"/>
</dbReference>
<dbReference type="RefSeq" id="WP_380051238.1">
    <property type="nucleotide sequence ID" value="NZ_JBHLTC010000030.1"/>
</dbReference>
<accession>A0ABV6QSS4</accession>
<protein>
    <submittedName>
        <fullName evidence="7">TetR/AcrR family transcriptional regulator</fullName>
    </submittedName>
</protein>
<dbReference type="PROSITE" id="PS01081">
    <property type="entry name" value="HTH_TETR_1"/>
    <property type="match status" value="1"/>
</dbReference>
<gene>
    <name evidence="7" type="ORF">ACFFGN_23270</name>
</gene>
<feature type="domain" description="HTH tetR-type" evidence="6">
    <location>
        <begin position="8"/>
        <end position="68"/>
    </location>
</feature>
<dbReference type="SUPFAM" id="SSF46689">
    <property type="entry name" value="Homeodomain-like"/>
    <property type="match status" value="1"/>
</dbReference>
<keyword evidence="8" id="KW-1185">Reference proteome</keyword>
<name>A0ABV6QSS4_9ACTN</name>
<keyword evidence="1" id="KW-0678">Repressor</keyword>
<evidence type="ECO:0000256" key="1">
    <source>
        <dbReference type="ARBA" id="ARBA00022491"/>
    </source>
</evidence>
<feature type="DNA-binding region" description="H-T-H motif" evidence="5">
    <location>
        <begin position="31"/>
        <end position="50"/>
    </location>
</feature>
<sequence length="201" mass="21964">MPKIVDHDARREEIAQALWRIIRRDGIPAVSVRTVAAEAGSSPGAVRYYFPDQAGLLSFAMELVSRRVTERVQALQPSGPPSTLAMRYLEEVLPLDDDRIAEFDIWLAFLAQAGADNEASTLLREHVVTVHEGLRGLCALVLEGLAEAGALRADLDLSLETDRLHALIDGLALHAATQHQRATPARVRAILQRHLDDLGAA</sequence>
<dbReference type="InterPro" id="IPR023772">
    <property type="entry name" value="DNA-bd_HTH_TetR-type_CS"/>
</dbReference>
<evidence type="ECO:0000313" key="7">
    <source>
        <dbReference type="EMBL" id="MFC0627021.1"/>
    </source>
</evidence>
<dbReference type="Gene3D" id="1.10.357.10">
    <property type="entry name" value="Tetracycline Repressor, domain 2"/>
    <property type="match status" value="1"/>
</dbReference>
<dbReference type="PROSITE" id="PS50977">
    <property type="entry name" value="HTH_TETR_2"/>
    <property type="match status" value="1"/>
</dbReference>
<evidence type="ECO:0000313" key="8">
    <source>
        <dbReference type="Proteomes" id="UP001589890"/>
    </source>
</evidence>
<evidence type="ECO:0000256" key="5">
    <source>
        <dbReference type="PROSITE-ProRule" id="PRU00335"/>
    </source>
</evidence>
<reference evidence="7 8" key="1">
    <citation type="submission" date="2024-09" db="EMBL/GenBank/DDBJ databases">
        <authorList>
            <person name="Sun Q."/>
            <person name="Mori K."/>
        </authorList>
    </citation>
    <scope>NUCLEOTIDE SEQUENCE [LARGE SCALE GENOMIC DNA]</scope>
    <source>
        <strain evidence="7 8">CGMCC 1.15906</strain>
    </source>
</reference>
<dbReference type="InterPro" id="IPR039538">
    <property type="entry name" value="BetI_C"/>
</dbReference>
<comment type="caution">
    <text evidence="7">The sequence shown here is derived from an EMBL/GenBank/DDBJ whole genome shotgun (WGS) entry which is preliminary data.</text>
</comment>
<dbReference type="EMBL" id="JBHLTC010000030">
    <property type="protein sequence ID" value="MFC0627021.1"/>
    <property type="molecule type" value="Genomic_DNA"/>
</dbReference>
<evidence type="ECO:0000256" key="3">
    <source>
        <dbReference type="ARBA" id="ARBA00023125"/>
    </source>
</evidence>
<dbReference type="InterPro" id="IPR009057">
    <property type="entry name" value="Homeodomain-like_sf"/>
</dbReference>
<keyword evidence="4" id="KW-0804">Transcription</keyword>
<dbReference type="Pfam" id="PF00440">
    <property type="entry name" value="TetR_N"/>
    <property type="match status" value="1"/>
</dbReference>
<keyword evidence="3 5" id="KW-0238">DNA-binding</keyword>
<evidence type="ECO:0000256" key="2">
    <source>
        <dbReference type="ARBA" id="ARBA00023015"/>
    </source>
</evidence>
<evidence type="ECO:0000256" key="4">
    <source>
        <dbReference type="ARBA" id="ARBA00023163"/>
    </source>
</evidence>
<dbReference type="InterPro" id="IPR001647">
    <property type="entry name" value="HTH_TetR"/>
</dbReference>
<dbReference type="PANTHER" id="PTHR30055">
    <property type="entry name" value="HTH-TYPE TRANSCRIPTIONAL REGULATOR RUTR"/>
    <property type="match status" value="1"/>
</dbReference>
<dbReference type="Proteomes" id="UP001589890">
    <property type="component" value="Unassembled WGS sequence"/>
</dbReference>
<dbReference type="PANTHER" id="PTHR30055:SF234">
    <property type="entry name" value="HTH-TYPE TRANSCRIPTIONAL REGULATOR BETI"/>
    <property type="match status" value="1"/>
</dbReference>
<dbReference type="SUPFAM" id="SSF48498">
    <property type="entry name" value="Tetracyclin repressor-like, C-terminal domain"/>
    <property type="match status" value="1"/>
</dbReference>
<proteinExistence type="predicted"/>
<evidence type="ECO:0000259" key="6">
    <source>
        <dbReference type="PROSITE" id="PS50977"/>
    </source>
</evidence>
<organism evidence="7 8">
    <name type="scientific">Kribbella deserti</name>
    <dbReference type="NCBI Taxonomy" id="1926257"/>
    <lineage>
        <taxon>Bacteria</taxon>
        <taxon>Bacillati</taxon>
        <taxon>Actinomycetota</taxon>
        <taxon>Actinomycetes</taxon>
        <taxon>Propionibacteriales</taxon>
        <taxon>Kribbellaceae</taxon>
        <taxon>Kribbella</taxon>
    </lineage>
</organism>
<dbReference type="InterPro" id="IPR036271">
    <property type="entry name" value="Tet_transcr_reg_TetR-rel_C_sf"/>
</dbReference>
<dbReference type="InterPro" id="IPR050109">
    <property type="entry name" value="HTH-type_TetR-like_transc_reg"/>
</dbReference>
<keyword evidence="2" id="KW-0805">Transcription regulation</keyword>